<reference evidence="1" key="1">
    <citation type="submission" date="2010-01" db="EMBL/GenBank/DDBJ databases">
        <title>Genome fragments of uncultured bacteria from the North Pacific subtropical Gyre.</title>
        <authorList>
            <person name="Pham V.D."/>
            <person name="Delong E.F."/>
        </authorList>
    </citation>
    <scope>NUCLEOTIDE SEQUENCE</scope>
</reference>
<dbReference type="AlphaFoldDB" id="E7C3P6"/>
<name>E7C3P6_9BACT</name>
<sequence length="86" mass="9505">MIDWAQARAQSLDAAIVGGHGERQTIANRVANRGIDGAQHGFWEAYRLGQRVVIRAIDEKLINGVENTTDRLLNAKDAVPAEIRVR</sequence>
<proteinExistence type="predicted"/>
<evidence type="ECO:0000313" key="1">
    <source>
        <dbReference type="EMBL" id="ADI22070.1"/>
    </source>
</evidence>
<dbReference type="EMBL" id="GU567974">
    <property type="protein sequence ID" value="ADI22070.1"/>
    <property type="molecule type" value="Genomic_DNA"/>
</dbReference>
<accession>E7C3P6</accession>
<organism evidence="1">
    <name type="scientific">uncultured myxobacterium HF0200_08J13</name>
    <dbReference type="NCBI Taxonomy" id="723558"/>
    <lineage>
        <taxon>Bacteria</taxon>
        <taxon>Pseudomonadati</taxon>
        <taxon>Myxococcota</taxon>
        <taxon>Myxococcia</taxon>
        <taxon>Myxococcales</taxon>
        <taxon>environmental samples</taxon>
    </lineage>
</organism>
<protein>
    <submittedName>
        <fullName evidence="1">Uncharacterized protein</fullName>
    </submittedName>
</protein>